<keyword evidence="7" id="KW-1185">Reference proteome</keyword>
<organism evidence="2 5">
    <name type="scientific">Thermus scotoductus</name>
    <dbReference type="NCBI Taxonomy" id="37636"/>
    <lineage>
        <taxon>Bacteria</taxon>
        <taxon>Thermotogati</taxon>
        <taxon>Deinococcota</taxon>
        <taxon>Deinococci</taxon>
        <taxon>Thermales</taxon>
        <taxon>Thermaceae</taxon>
        <taxon>Thermus</taxon>
    </lineage>
</organism>
<dbReference type="Proteomes" id="UP000286928">
    <property type="component" value="Unassembled WGS sequence"/>
</dbReference>
<dbReference type="InterPro" id="IPR019887">
    <property type="entry name" value="Tscrpt_reg_AsnC/Lrp_C"/>
</dbReference>
<dbReference type="InterPro" id="IPR011008">
    <property type="entry name" value="Dimeric_a/b-barrel"/>
</dbReference>
<accession>A0A0N0IR95</accession>
<reference evidence="2 5" key="1">
    <citation type="submission" date="2015-09" db="EMBL/GenBank/DDBJ databases">
        <title>Draft genome sequence of Thermus scotoductus strain K1 isolated from a geothermal spring in Nagorno-Karabakh, Armenia.</title>
        <authorList>
            <person name="Saghatelyan A."/>
            <person name="Poghosyan L."/>
            <person name="Panosyan H."/>
            <person name="Birkeland N.-K."/>
        </authorList>
    </citation>
    <scope>NUCLEOTIDE SEQUENCE [LARGE SCALE GENOMIC DNA]</scope>
    <source>
        <strain evidence="2 5">K1</strain>
    </source>
</reference>
<dbReference type="GO" id="GO:0005829">
    <property type="term" value="C:cytosol"/>
    <property type="evidence" value="ECO:0007669"/>
    <property type="project" value="TreeGrafter"/>
</dbReference>
<dbReference type="PANTHER" id="PTHR30154">
    <property type="entry name" value="LEUCINE-RESPONSIVE REGULATORY PROTEIN"/>
    <property type="match status" value="1"/>
</dbReference>
<sequence length="92" mass="9958">MITAFVLIRARGDRIAALGEAIAELPQVAEVYSVTGPFDLVALLRLQDLEELDDAVTQGILALEGVERTETLLAFRAYPKKLLDQGFALGGE</sequence>
<dbReference type="EMBL" id="PEMD01000280">
    <property type="protein sequence ID" value="RTH31038.1"/>
    <property type="molecule type" value="Genomic_DNA"/>
</dbReference>
<dbReference type="PANTHER" id="PTHR30154:SF34">
    <property type="entry name" value="TRANSCRIPTIONAL REGULATOR AZLB"/>
    <property type="match status" value="1"/>
</dbReference>
<feature type="domain" description="Transcription regulator AsnC/Lrp ligand binding" evidence="1">
    <location>
        <begin position="6"/>
        <end position="76"/>
    </location>
</feature>
<dbReference type="GO" id="GO:0043200">
    <property type="term" value="P:response to amino acid"/>
    <property type="evidence" value="ECO:0007669"/>
    <property type="project" value="TreeGrafter"/>
</dbReference>
<dbReference type="Proteomes" id="UP000053099">
    <property type="component" value="Unassembled WGS sequence"/>
</dbReference>
<comment type="caution">
    <text evidence="2">The sequence shown here is derived from an EMBL/GenBank/DDBJ whole genome shotgun (WGS) entry which is preliminary data.</text>
</comment>
<evidence type="ECO:0000313" key="7">
    <source>
        <dbReference type="Proteomes" id="UP000287962"/>
    </source>
</evidence>
<gene>
    <name evidence="2" type="ORF">AN926_03480</name>
    <name evidence="4" type="ORF">CSW25_07740</name>
    <name evidence="3" type="ORF">CSW33_08940</name>
</gene>
<evidence type="ECO:0000313" key="5">
    <source>
        <dbReference type="Proteomes" id="UP000053099"/>
    </source>
</evidence>
<evidence type="ECO:0000313" key="3">
    <source>
        <dbReference type="EMBL" id="RTH31038.1"/>
    </source>
</evidence>
<dbReference type="AlphaFoldDB" id="A0A0N0IR95"/>
<reference evidence="4" key="2">
    <citation type="submission" date="2017-10" db="EMBL/GenBank/DDBJ databases">
        <authorList>
            <person name="Wilpiszeski R.L."/>
            <person name="Zhidan Z."/>
            <person name="House C.H."/>
        </authorList>
    </citation>
    <scope>NUCLEOTIDE SEQUENCE</scope>
    <source>
        <strain evidence="4">12_S12</strain>
    </source>
</reference>
<reference evidence="6 7" key="3">
    <citation type="journal article" date="2019" name="Extremophiles">
        <title>Biogeography of thermophiles and predominance of Thermus scotoductus in domestic water heaters.</title>
        <authorList>
            <person name="Wilpiszeski R.L."/>
            <person name="Zhang Z."/>
            <person name="House C.H."/>
        </authorList>
    </citation>
    <scope>NUCLEOTIDE SEQUENCE [LARGE SCALE GENOMIC DNA]</scope>
    <source>
        <strain evidence="4 7">12_S12</strain>
        <strain evidence="3 6">20_S20</strain>
    </source>
</reference>
<dbReference type="Proteomes" id="UP000287962">
    <property type="component" value="Unassembled WGS sequence"/>
</dbReference>
<dbReference type="EMBL" id="PEML01000254">
    <property type="protein sequence ID" value="RTI06661.1"/>
    <property type="molecule type" value="Genomic_DNA"/>
</dbReference>
<dbReference type="RefSeq" id="WP_015717589.1">
    <property type="nucleotide sequence ID" value="NZ_PELO01000066.1"/>
</dbReference>
<evidence type="ECO:0000313" key="6">
    <source>
        <dbReference type="Proteomes" id="UP000286928"/>
    </source>
</evidence>
<dbReference type="Pfam" id="PF01037">
    <property type="entry name" value="AsnC_trans_reg"/>
    <property type="match status" value="1"/>
</dbReference>
<name>A0A0N0IR95_THESC</name>
<protein>
    <submittedName>
        <fullName evidence="2">AsnC family transcriptional regulator</fullName>
    </submittedName>
</protein>
<dbReference type="EMBL" id="LJJR01000007">
    <property type="protein sequence ID" value="KPD32478.1"/>
    <property type="molecule type" value="Genomic_DNA"/>
</dbReference>
<dbReference type="SUPFAM" id="SSF54909">
    <property type="entry name" value="Dimeric alpha+beta barrel"/>
    <property type="match status" value="1"/>
</dbReference>
<dbReference type="GO" id="GO:0043565">
    <property type="term" value="F:sequence-specific DNA binding"/>
    <property type="evidence" value="ECO:0007669"/>
    <property type="project" value="TreeGrafter"/>
</dbReference>
<dbReference type="Gene3D" id="3.30.70.920">
    <property type="match status" value="1"/>
</dbReference>
<evidence type="ECO:0000313" key="2">
    <source>
        <dbReference type="EMBL" id="KPD32478.1"/>
    </source>
</evidence>
<evidence type="ECO:0000313" key="4">
    <source>
        <dbReference type="EMBL" id="RTI06661.1"/>
    </source>
</evidence>
<proteinExistence type="predicted"/>
<dbReference type="PATRIC" id="fig|37636.3.peg.2430"/>
<evidence type="ECO:0000259" key="1">
    <source>
        <dbReference type="Pfam" id="PF01037"/>
    </source>
</evidence>